<dbReference type="SMART" id="SM00388">
    <property type="entry name" value="HisKA"/>
    <property type="match status" value="1"/>
</dbReference>
<evidence type="ECO:0000256" key="8">
    <source>
        <dbReference type="ARBA" id="ARBA00022840"/>
    </source>
</evidence>
<dbReference type="GO" id="GO:0005524">
    <property type="term" value="F:ATP binding"/>
    <property type="evidence" value="ECO:0007669"/>
    <property type="project" value="UniProtKB-KW"/>
</dbReference>
<dbReference type="CDD" id="cd00130">
    <property type="entry name" value="PAS"/>
    <property type="match status" value="1"/>
</dbReference>
<keyword evidence="13" id="KW-0812">Transmembrane</keyword>
<keyword evidence="13" id="KW-1133">Transmembrane helix</keyword>
<dbReference type="Pfam" id="PF09084">
    <property type="entry name" value="NMT1"/>
    <property type="match status" value="1"/>
</dbReference>
<feature type="coiled-coil region" evidence="12">
    <location>
        <begin position="357"/>
        <end position="387"/>
    </location>
</feature>
<dbReference type="GO" id="GO:0009927">
    <property type="term" value="F:histidine phosphotransfer kinase activity"/>
    <property type="evidence" value="ECO:0007669"/>
    <property type="project" value="TreeGrafter"/>
</dbReference>
<dbReference type="InterPro" id="IPR015168">
    <property type="entry name" value="SsuA/THI5"/>
</dbReference>
<accession>A0A1E3GRW6</accession>
<dbReference type="InterPro" id="IPR035965">
    <property type="entry name" value="PAS-like_dom_sf"/>
</dbReference>
<dbReference type="SUPFAM" id="SSF52172">
    <property type="entry name" value="CheY-like"/>
    <property type="match status" value="1"/>
</dbReference>
<dbReference type="PROSITE" id="PS50112">
    <property type="entry name" value="PAS"/>
    <property type="match status" value="1"/>
</dbReference>
<keyword evidence="10 13" id="KW-0472">Membrane</keyword>
<evidence type="ECO:0000313" key="18">
    <source>
        <dbReference type="EMBL" id="ODN66685.1"/>
    </source>
</evidence>
<sequence>MYRLIGLVLLLFANLALADETNQNLTSVSVKLHWQHQFQFAGIYSAVEKGFYQEAGLDVTLLNGQKAPFNEIENGDVEFGISGAGLVVERLKGRPFVALAAIFQSSPYTWLVRADSDINHPNDFIGKTVTRQSYADDLSAMLLRFNIHPHQLNIVDPTTDDIDNLIAGKVDALTAYISNEPFWMREQGVNYRTLSPHEFNINFYSDIIFTSEQYLKRQPQIVDAFRDATIRGWQYALEHPHEMIDVIEKDYNSQNKSRAHLEFEAEKLSELSLYPTVSIGHMTIERWQKIAEHYQQLGLINDDHRLEGFIYDPTPSLSVWLKWLVFSLFLIAALMAMGYFIKRQHAKVLSQQIAIQTATLEAELEKGKQLEEKAKRESERLQTLLNHTMEGVITIDETGIIQNFNVASVRLFGYQPEEIIGQNITLLMPAQHRHHHEAGMSRFLSTEQSKIIGQPIELEALHKSGQMIPIELTLSAFKWEGHYFFTGIARDISLQKAEHLALIAAKEEAEKANQAKSEFLSAMSHELRTPLNAVLGFAHLLQSDQMAPLNDTQQDSLKLIIQSGEHLLKLINDVLELAKIETGTVEVSIEPVDVSVAIKHCLPMLQNLASRYKVNILTGEIPDHLVLADLTKLKQILINLVSNAIKYNRPDGEVFISGEIIHGLNRLRITVQDTGIGIPQDKQNYLFTAFDRLGQENSGIEGTGVGLIVTQRLIKAMDGHIGFESKENVGSRFWVELPITNQTLHNGSLSQQTSSLLSEPSVKSASGTVILHIEDNPANIKLMEAFFDRLPQYELYVCKTAEAGLEWLENNMPKVILMDINLPGISGLQATEQINANPKFRHIPVIAVTAAAMPYDLQQAEGLFTAYLTKPVNFSLLKELLNQFAGPAAQSKDG</sequence>
<dbReference type="CDD" id="cd00082">
    <property type="entry name" value="HisKA"/>
    <property type="match status" value="1"/>
</dbReference>
<evidence type="ECO:0000256" key="12">
    <source>
        <dbReference type="SAM" id="Coils"/>
    </source>
</evidence>
<evidence type="ECO:0000259" key="16">
    <source>
        <dbReference type="PROSITE" id="PS50110"/>
    </source>
</evidence>
<dbReference type="AlphaFoldDB" id="A0A1E3GRW6"/>
<organism evidence="18 19">
    <name type="scientific">Methylophaga muralis</name>
    <dbReference type="NCBI Taxonomy" id="291169"/>
    <lineage>
        <taxon>Bacteria</taxon>
        <taxon>Pseudomonadati</taxon>
        <taxon>Pseudomonadota</taxon>
        <taxon>Gammaproteobacteria</taxon>
        <taxon>Thiotrichales</taxon>
        <taxon>Piscirickettsiaceae</taxon>
        <taxon>Methylophaga</taxon>
    </lineage>
</organism>
<evidence type="ECO:0000256" key="1">
    <source>
        <dbReference type="ARBA" id="ARBA00000085"/>
    </source>
</evidence>
<keyword evidence="6" id="KW-0547">Nucleotide-binding</keyword>
<dbReference type="FunFam" id="1.10.287.130:FF:000038">
    <property type="entry name" value="Sensory transduction histidine kinase"/>
    <property type="match status" value="1"/>
</dbReference>
<comment type="caution">
    <text evidence="18">The sequence shown here is derived from an EMBL/GenBank/DDBJ whole genome shotgun (WGS) entry which is preliminary data.</text>
</comment>
<feature type="signal peptide" evidence="14">
    <location>
        <begin position="1"/>
        <end position="18"/>
    </location>
</feature>
<dbReference type="STRING" id="291169.A9E74_01636"/>
<dbReference type="InterPro" id="IPR005467">
    <property type="entry name" value="His_kinase_dom"/>
</dbReference>
<feature type="modified residue" description="4-aspartylphosphate" evidence="11">
    <location>
        <position position="819"/>
    </location>
</feature>
<feature type="domain" description="PAS" evidence="17">
    <location>
        <begin position="377"/>
        <end position="447"/>
    </location>
</feature>
<dbReference type="PANTHER" id="PTHR43047">
    <property type="entry name" value="TWO-COMPONENT HISTIDINE PROTEIN KINASE"/>
    <property type="match status" value="1"/>
</dbReference>
<dbReference type="SMART" id="SM00091">
    <property type="entry name" value="PAS"/>
    <property type="match status" value="1"/>
</dbReference>
<keyword evidence="5 18" id="KW-0808">Transferase</keyword>
<dbReference type="InterPro" id="IPR036890">
    <property type="entry name" value="HATPase_C_sf"/>
</dbReference>
<dbReference type="CDD" id="cd16922">
    <property type="entry name" value="HATPase_EvgS-ArcB-TorS-like"/>
    <property type="match status" value="1"/>
</dbReference>
<dbReference type="GO" id="GO:0000155">
    <property type="term" value="F:phosphorelay sensor kinase activity"/>
    <property type="evidence" value="ECO:0007669"/>
    <property type="project" value="InterPro"/>
</dbReference>
<dbReference type="Gene3D" id="3.30.565.10">
    <property type="entry name" value="Histidine kinase-like ATPase, C-terminal domain"/>
    <property type="match status" value="1"/>
</dbReference>
<evidence type="ECO:0000256" key="7">
    <source>
        <dbReference type="ARBA" id="ARBA00022777"/>
    </source>
</evidence>
<dbReference type="SUPFAM" id="SSF55874">
    <property type="entry name" value="ATPase domain of HSP90 chaperone/DNA topoisomerase II/histidine kinase"/>
    <property type="match status" value="1"/>
</dbReference>
<evidence type="ECO:0000256" key="5">
    <source>
        <dbReference type="ARBA" id="ARBA00022679"/>
    </source>
</evidence>
<dbReference type="PANTHER" id="PTHR43047:SF72">
    <property type="entry name" value="OSMOSENSING HISTIDINE PROTEIN KINASE SLN1"/>
    <property type="match status" value="1"/>
</dbReference>
<dbReference type="PROSITE" id="PS50110">
    <property type="entry name" value="RESPONSE_REGULATORY"/>
    <property type="match status" value="1"/>
</dbReference>
<evidence type="ECO:0000256" key="3">
    <source>
        <dbReference type="ARBA" id="ARBA00012438"/>
    </source>
</evidence>
<dbReference type="Gene3D" id="3.40.190.10">
    <property type="entry name" value="Periplasmic binding protein-like II"/>
    <property type="match status" value="2"/>
</dbReference>
<evidence type="ECO:0000259" key="15">
    <source>
        <dbReference type="PROSITE" id="PS50109"/>
    </source>
</evidence>
<evidence type="ECO:0000313" key="19">
    <source>
        <dbReference type="Proteomes" id="UP000094379"/>
    </source>
</evidence>
<name>A0A1E3GRW6_9GAMM</name>
<dbReference type="InterPro" id="IPR003594">
    <property type="entry name" value="HATPase_dom"/>
</dbReference>
<dbReference type="InterPro" id="IPR003661">
    <property type="entry name" value="HisK_dim/P_dom"/>
</dbReference>
<keyword evidence="8" id="KW-0067">ATP-binding</keyword>
<evidence type="ECO:0000256" key="6">
    <source>
        <dbReference type="ARBA" id="ARBA00022741"/>
    </source>
</evidence>
<feature type="chain" id="PRO_5009128604" description="histidine kinase" evidence="14">
    <location>
        <begin position="19"/>
        <end position="894"/>
    </location>
</feature>
<dbReference type="Pfam" id="PF00512">
    <property type="entry name" value="HisKA"/>
    <property type="match status" value="1"/>
</dbReference>
<dbReference type="EMBL" id="MCRI01000015">
    <property type="protein sequence ID" value="ODN66685.1"/>
    <property type="molecule type" value="Genomic_DNA"/>
</dbReference>
<comment type="catalytic activity">
    <reaction evidence="1">
        <text>ATP + protein L-histidine = ADP + protein N-phospho-L-histidine.</text>
        <dbReference type="EC" id="2.7.13.3"/>
    </reaction>
</comment>
<dbReference type="RefSeq" id="WP_069296093.1">
    <property type="nucleotide sequence ID" value="NZ_MCRI01000015.1"/>
</dbReference>
<dbReference type="InterPro" id="IPR004358">
    <property type="entry name" value="Sig_transdc_His_kin-like_C"/>
</dbReference>
<dbReference type="Gene3D" id="3.40.50.2300">
    <property type="match status" value="1"/>
</dbReference>
<dbReference type="Proteomes" id="UP000094379">
    <property type="component" value="Unassembled WGS sequence"/>
</dbReference>
<dbReference type="InterPro" id="IPR000014">
    <property type="entry name" value="PAS"/>
</dbReference>
<keyword evidence="9" id="KW-0902">Two-component regulatory system</keyword>
<dbReference type="Pfam" id="PF02518">
    <property type="entry name" value="HATPase_c"/>
    <property type="match status" value="1"/>
</dbReference>
<dbReference type="EC" id="2.7.13.3" evidence="3"/>
<evidence type="ECO:0000256" key="14">
    <source>
        <dbReference type="SAM" id="SignalP"/>
    </source>
</evidence>
<keyword evidence="19" id="KW-1185">Reference proteome</keyword>
<evidence type="ECO:0000256" key="4">
    <source>
        <dbReference type="ARBA" id="ARBA00022553"/>
    </source>
</evidence>
<dbReference type="InterPro" id="IPR011006">
    <property type="entry name" value="CheY-like_superfamily"/>
</dbReference>
<keyword evidence="12" id="KW-0175">Coiled coil</keyword>
<dbReference type="PROSITE" id="PS50109">
    <property type="entry name" value="HIS_KIN"/>
    <property type="match status" value="1"/>
</dbReference>
<dbReference type="SMART" id="SM00387">
    <property type="entry name" value="HATPase_c"/>
    <property type="match status" value="1"/>
</dbReference>
<comment type="subcellular location">
    <subcellularLocation>
        <location evidence="2">Membrane</location>
    </subcellularLocation>
</comment>
<keyword evidence="14" id="KW-0732">Signal</keyword>
<dbReference type="SUPFAM" id="SSF47384">
    <property type="entry name" value="Homodimeric domain of signal transducing histidine kinase"/>
    <property type="match status" value="1"/>
</dbReference>
<dbReference type="SMART" id="SM00448">
    <property type="entry name" value="REC"/>
    <property type="match status" value="1"/>
</dbReference>
<feature type="transmembrane region" description="Helical" evidence="13">
    <location>
        <begin position="320"/>
        <end position="341"/>
    </location>
</feature>
<dbReference type="Pfam" id="PF13426">
    <property type="entry name" value="PAS_9"/>
    <property type="match status" value="1"/>
</dbReference>
<evidence type="ECO:0000256" key="9">
    <source>
        <dbReference type="ARBA" id="ARBA00023012"/>
    </source>
</evidence>
<proteinExistence type="predicted"/>
<dbReference type="Pfam" id="PF00072">
    <property type="entry name" value="Response_reg"/>
    <property type="match status" value="1"/>
</dbReference>
<keyword evidence="4 11" id="KW-0597">Phosphoprotein</keyword>
<dbReference type="SUPFAM" id="SSF55785">
    <property type="entry name" value="PYP-like sensor domain (PAS domain)"/>
    <property type="match status" value="1"/>
</dbReference>
<evidence type="ECO:0000256" key="13">
    <source>
        <dbReference type="SAM" id="Phobius"/>
    </source>
</evidence>
<dbReference type="PRINTS" id="PR00344">
    <property type="entry name" value="BCTRLSENSOR"/>
</dbReference>
<dbReference type="PATRIC" id="fig|291169.3.peg.1645"/>
<dbReference type="InterPro" id="IPR001789">
    <property type="entry name" value="Sig_transdc_resp-reg_receiver"/>
</dbReference>
<feature type="domain" description="Response regulatory" evidence="16">
    <location>
        <begin position="769"/>
        <end position="885"/>
    </location>
</feature>
<dbReference type="InterPro" id="IPR036097">
    <property type="entry name" value="HisK_dim/P_sf"/>
</dbReference>
<reference evidence="18 19" key="1">
    <citation type="submission" date="2016-07" db="EMBL/GenBank/DDBJ databases">
        <title>Draft Genome Sequence of Methylophaga muralis Bur 1.</title>
        <authorList>
            <person name="Vasilenko O.V."/>
            <person name="Doronina N.V."/>
            <person name="Shmareva M.N."/>
            <person name="Tarlachkov S.V."/>
            <person name="Mustakhimov I."/>
            <person name="Trotsenko Y.A."/>
        </authorList>
    </citation>
    <scope>NUCLEOTIDE SEQUENCE [LARGE SCALE GENOMIC DNA]</scope>
    <source>
        <strain evidence="18 19">Bur 1</strain>
    </source>
</reference>
<gene>
    <name evidence="18" type="primary">pdhS</name>
    <name evidence="18" type="ORF">A9E74_01636</name>
</gene>
<protein>
    <recommendedName>
        <fullName evidence="3">histidine kinase</fullName>
        <ecNumber evidence="3">2.7.13.3</ecNumber>
    </recommendedName>
</protein>
<dbReference type="Gene3D" id="1.10.287.130">
    <property type="match status" value="1"/>
</dbReference>
<evidence type="ECO:0000256" key="10">
    <source>
        <dbReference type="ARBA" id="ARBA00023136"/>
    </source>
</evidence>
<evidence type="ECO:0000259" key="17">
    <source>
        <dbReference type="PROSITE" id="PS50112"/>
    </source>
</evidence>
<dbReference type="SUPFAM" id="SSF53850">
    <property type="entry name" value="Periplasmic binding protein-like II"/>
    <property type="match status" value="1"/>
</dbReference>
<dbReference type="Gene3D" id="3.30.450.20">
    <property type="entry name" value="PAS domain"/>
    <property type="match status" value="1"/>
</dbReference>
<dbReference type="NCBIfam" id="TIGR00229">
    <property type="entry name" value="sensory_box"/>
    <property type="match status" value="1"/>
</dbReference>
<evidence type="ECO:0000256" key="2">
    <source>
        <dbReference type="ARBA" id="ARBA00004370"/>
    </source>
</evidence>
<feature type="domain" description="Histidine kinase" evidence="15">
    <location>
        <begin position="522"/>
        <end position="741"/>
    </location>
</feature>
<keyword evidence="7 18" id="KW-0418">Kinase</keyword>
<evidence type="ECO:0000256" key="11">
    <source>
        <dbReference type="PROSITE-ProRule" id="PRU00169"/>
    </source>
</evidence>
<dbReference type="GO" id="GO:0005886">
    <property type="term" value="C:plasma membrane"/>
    <property type="evidence" value="ECO:0007669"/>
    <property type="project" value="TreeGrafter"/>
</dbReference>